<feature type="transmembrane region" description="Helical" evidence="9">
    <location>
        <begin position="101"/>
        <end position="125"/>
    </location>
</feature>
<dbReference type="EMBL" id="CP019343">
    <property type="protein sequence ID" value="ARN73761.1"/>
    <property type="molecule type" value="Genomic_DNA"/>
</dbReference>
<keyword evidence="4 9" id="KW-0812">Transmembrane</keyword>
<dbReference type="InterPro" id="IPR050790">
    <property type="entry name" value="ExbB/TolQ_transport"/>
</dbReference>
<feature type="domain" description="MotA/TolQ/ExbB proton channel" evidence="10">
    <location>
        <begin position="59"/>
        <end position="180"/>
    </location>
</feature>
<dbReference type="PANTHER" id="PTHR30625:SF15">
    <property type="entry name" value="BIOPOLYMER TRANSPORT PROTEIN EXBB"/>
    <property type="match status" value="1"/>
</dbReference>
<dbReference type="KEGG" id="osg:BST96_06305"/>
<evidence type="ECO:0000256" key="5">
    <source>
        <dbReference type="ARBA" id="ARBA00022927"/>
    </source>
</evidence>
<dbReference type="InterPro" id="IPR002898">
    <property type="entry name" value="MotA_ExbB_proton_chnl"/>
</dbReference>
<dbReference type="RefSeq" id="WP_169713927.1">
    <property type="nucleotide sequence ID" value="NZ_CP019343.1"/>
</dbReference>
<evidence type="ECO:0000256" key="4">
    <source>
        <dbReference type="ARBA" id="ARBA00022692"/>
    </source>
</evidence>
<comment type="similarity">
    <text evidence="8">Belongs to the exbB/tolQ family.</text>
</comment>
<sequence>MSFYQVLQQQLGHLTLPLLICSLITLALLLEKLMVLILESLRQQTVDAAAPVFAGKQQPKIVAKGLNFLSIHRQQAKNYREELAEIWLVSQRQKLSSGIRLLQVIALLTPLLGLLGTVLGLIQVFESLADHRGPIEPALLADGLGLAMYTTAVGLVIALPALAGAHGFQIWIDKIIHRTEHSMNTMNLLIDGIELGAVDD</sequence>
<evidence type="ECO:0000256" key="1">
    <source>
        <dbReference type="ARBA" id="ARBA00004651"/>
    </source>
</evidence>
<feature type="transmembrane region" description="Helical" evidence="9">
    <location>
        <begin position="12"/>
        <end position="30"/>
    </location>
</feature>
<keyword evidence="6 9" id="KW-1133">Transmembrane helix</keyword>
<keyword evidence="5 8" id="KW-0653">Protein transport</keyword>
<comment type="subcellular location">
    <subcellularLocation>
        <location evidence="1">Cell membrane</location>
        <topology evidence="1">Multi-pass membrane protein</topology>
    </subcellularLocation>
    <subcellularLocation>
        <location evidence="8">Membrane</location>
        <topology evidence="8">Multi-pass membrane protein</topology>
    </subcellularLocation>
</comment>
<dbReference type="STRING" id="716816.BST96_06305"/>
<keyword evidence="3" id="KW-1003">Cell membrane</keyword>
<feature type="transmembrane region" description="Helical" evidence="9">
    <location>
        <begin position="145"/>
        <end position="168"/>
    </location>
</feature>
<reference evidence="11 12" key="1">
    <citation type="submission" date="2016-11" db="EMBL/GenBank/DDBJ databases">
        <title>Trade-off between light-utilization and light-protection in marine flavobacteria.</title>
        <authorList>
            <person name="Kumagai Y."/>
        </authorList>
    </citation>
    <scope>NUCLEOTIDE SEQUENCE [LARGE SCALE GENOMIC DNA]</scope>
    <source>
        <strain evidence="11 12">NBRC 107125</strain>
    </source>
</reference>
<organism evidence="11 12">
    <name type="scientific">Oceanicoccus sagamiensis</name>
    <dbReference type="NCBI Taxonomy" id="716816"/>
    <lineage>
        <taxon>Bacteria</taxon>
        <taxon>Pseudomonadati</taxon>
        <taxon>Pseudomonadota</taxon>
        <taxon>Gammaproteobacteria</taxon>
        <taxon>Cellvibrionales</taxon>
        <taxon>Spongiibacteraceae</taxon>
        <taxon>Oceanicoccus</taxon>
    </lineage>
</organism>
<dbReference type="Pfam" id="PF01618">
    <property type="entry name" value="MotA_ExbB"/>
    <property type="match status" value="1"/>
</dbReference>
<dbReference type="PANTHER" id="PTHR30625">
    <property type="entry name" value="PROTEIN TOLQ"/>
    <property type="match status" value="1"/>
</dbReference>
<dbReference type="Proteomes" id="UP000193450">
    <property type="component" value="Chromosome"/>
</dbReference>
<evidence type="ECO:0000256" key="3">
    <source>
        <dbReference type="ARBA" id="ARBA00022475"/>
    </source>
</evidence>
<dbReference type="GO" id="GO:0017038">
    <property type="term" value="P:protein import"/>
    <property type="evidence" value="ECO:0007669"/>
    <property type="project" value="TreeGrafter"/>
</dbReference>
<evidence type="ECO:0000313" key="12">
    <source>
        <dbReference type="Proteomes" id="UP000193450"/>
    </source>
</evidence>
<proteinExistence type="inferred from homology"/>
<accession>A0A1X9N9A3</accession>
<name>A0A1X9N9A3_9GAMM</name>
<evidence type="ECO:0000256" key="7">
    <source>
        <dbReference type="ARBA" id="ARBA00023136"/>
    </source>
</evidence>
<keyword evidence="7 9" id="KW-0472">Membrane</keyword>
<protein>
    <recommendedName>
        <fullName evidence="10">MotA/TolQ/ExbB proton channel domain-containing protein</fullName>
    </recommendedName>
</protein>
<keyword evidence="2 8" id="KW-0813">Transport</keyword>
<evidence type="ECO:0000313" key="11">
    <source>
        <dbReference type="EMBL" id="ARN73761.1"/>
    </source>
</evidence>
<evidence type="ECO:0000256" key="9">
    <source>
        <dbReference type="SAM" id="Phobius"/>
    </source>
</evidence>
<evidence type="ECO:0000256" key="2">
    <source>
        <dbReference type="ARBA" id="ARBA00022448"/>
    </source>
</evidence>
<evidence type="ECO:0000256" key="8">
    <source>
        <dbReference type="RuleBase" id="RU004057"/>
    </source>
</evidence>
<evidence type="ECO:0000256" key="6">
    <source>
        <dbReference type="ARBA" id="ARBA00022989"/>
    </source>
</evidence>
<dbReference type="AlphaFoldDB" id="A0A1X9N9A3"/>
<gene>
    <name evidence="11" type="ORF">BST96_06305</name>
</gene>
<keyword evidence="12" id="KW-1185">Reference proteome</keyword>
<dbReference type="GO" id="GO:0005886">
    <property type="term" value="C:plasma membrane"/>
    <property type="evidence" value="ECO:0007669"/>
    <property type="project" value="UniProtKB-SubCell"/>
</dbReference>
<evidence type="ECO:0000259" key="10">
    <source>
        <dbReference type="Pfam" id="PF01618"/>
    </source>
</evidence>